<feature type="transmembrane region" description="Helical" evidence="6">
    <location>
        <begin position="98"/>
        <end position="114"/>
    </location>
</feature>
<keyword evidence="4 6" id="KW-1133">Transmembrane helix</keyword>
<gene>
    <name evidence="7" type="ORF">SAMN05660472_00205</name>
</gene>
<reference evidence="7 8" key="1">
    <citation type="submission" date="2016-10" db="EMBL/GenBank/DDBJ databases">
        <authorList>
            <person name="de Groot N.N."/>
        </authorList>
    </citation>
    <scope>NUCLEOTIDE SEQUENCE [LARGE SCALE GENOMIC DNA]</scope>
    <source>
        <strain evidence="7 8">DSM 18346</strain>
    </source>
</reference>
<dbReference type="InterPro" id="IPR005598">
    <property type="entry name" value="ATP_synth_I"/>
</dbReference>
<name>A0A1G8XFT6_9FIRM</name>
<evidence type="ECO:0000313" key="7">
    <source>
        <dbReference type="EMBL" id="SDJ89353.1"/>
    </source>
</evidence>
<keyword evidence="8" id="KW-1185">Reference proteome</keyword>
<dbReference type="GO" id="GO:0005886">
    <property type="term" value="C:plasma membrane"/>
    <property type="evidence" value="ECO:0007669"/>
    <property type="project" value="UniProtKB-SubCell"/>
</dbReference>
<keyword evidence="3 6" id="KW-0812">Transmembrane</keyword>
<evidence type="ECO:0000313" key="8">
    <source>
        <dbReference type="Proteomes" id="UP000198718"/>
    </source>
</evidence>
<evidence type="ECO:0000256" key="1">
    <source>
        <dbReference type="ARBA" id="ARBA00004651"/>
    </source>
</evidence>
<dbReference type="EMBL" id="FNFP01000001">
    <property type="protein sequence ID" value="SDJ89353.1"/>
    <property type="molecule type" value="Genomic_DNA"/>
</dbReference>
<feature type="transmembrane region" description="Helical" evidence="6">
    <location>
        <begin position="77"/>
        <end position="92"/>
    </location>
</feature>
<dbReference type="STRING" id="393762.SAMN05660472_00205"/>
<accession>A0A1G8XFT6</accession>
<evidence type="ECO:0000256" key="4">
    <source>
        <dbReference type="ARBA" id="ARBA00022989"/>
    </source>
</evidence>
<proteinExistence type="predicted"/>
<feature type="transmembrane region" description="Helical" evidence="6">
    <location>
        <begin position="36"/>
        <end position="56"/>
    </location>
</feature>
<evidence type="ECO:0000256" key="2">
    <source>
        <dbReference type="ARBA" id="ARBA00022475"/>
    </source>
</evidence>
<organism evidence="7 8">
    <name type="scientific">Natronincola ferrireducens</name>
    <dbReference type="NCBI Taxonomy" id="393762"/>
    <lineage>
        <taxon>Bacteria</taxon>
        <taxon>Bacillati</taxon>
        <taxon>Bacillota</taxon>
        <taxon>Clostridia</taxon>
        <taxon>Peptostreptococcales</taxon>
        <taxon>Natronincolaceae</taxon>
        <taxon>Natronincola</taxon>
    </lineage>
</organism>
<keyword evidence="2" id="KW-1003">Cell membrane</keyword>
<protein>
    <submittedName>
        <fullName evidence="7">ATP synthase I chain</fullName>
    </submittedName>
</protein>
<sequence length="135" mass="15625">MSSLWDTQVKIVKGVLLLNTIIGIVGIFFVNSPMMFLTGLLFGTIMSLLNFRLLFLTLKKAVEMAPHQARVYTTSRYMLRYFIMGMILYISIKADYIHSFGTILGVITLKLVVLQKELFNDKQYFKNIFKRKEAK</sequence>
<evidence type="ECO:0000256" key="6">
    <source>
        <dbReference type="SAM" id="Phobius"/>
    </source>
</evidence>
<dbReference type="Pfam" id="PF03899">
    <property type="entry name" value="ATP-synt_I"/>
    <property type="match status" value="1"/>
</dbReference>
<evidence type="ECO:0000256" key="3">
    <source>
        <dbReference type="ARBA" id="ARBA00022692"/>
    </source>
</evidence>
<dbReference type="Proteomes" id="UP000198718">
    <property type="component" value="Unassembled WGS sequence"/>
</dbReference>
<keyword evidence="5 6" id="KW-0472">Membrane</keyword>
<comment type="subcellular location">
    <subcellularLocation>
        <location evidence="1">Cell membrane</location>
        <topology evidence="1">Multi-pass membrane protein</topology>
    </subcellularLocation>
</comment>
<dbReference type="OrthoDB" id="1711023at2"/>
<feature type="transmembrane region" description="Helical" evidence="6">
    <location>
        <begin position="12"/>
        <end position="30"/>
    </location>
</feature>
<evidence type="ECO:0000256" key="5">
    <source>
        <dbReference type="ARBA" id="ARBA00023136"/>
    </source>
</evidence>
<dbReference type="RefSeq" id="WP_090549044.1">
    <property type="nucleotide sequence ID" value="NZ_FNFP01000001.1"/>
</dbReference>
<dbReference type="AlphaFoldDB" id="A0A1G8XFT6"/>